<keyword evidence="1" id="KW-0479">Metal-binding</keyword>
<gene>
    <name evidence="6" type="ORF">PBS001_LOCUS7801</name>
</gene>
<keyword evidence="7" id="KW-1185">Reference proteome</keyword>
<feature type="compositionally biased region" description="Basic and acidic residues" evidence="4">
    <location>
        <begin position="25"/>
        <end position="38"/>
    </location>
</feature>
<dbReference type="InterPro" id="IPR036443">
    <property type="entry name" value="Znf_RanBP2_sf"/>
</dbReference>
<feature type="compositionally biased region" description="Polar residues" evidence="4">
    <location>
        <begin position="1"/>
        <end position="11"/>
    </location>
</feature>
<dbReference type="EMBL" id="CAKLCB010000377">
    <property type="protein sequence ID" value="CAH0521344.1"/>
    <property type="molecule type" value="Genomic_DNA"/>
</dbReference>
<evidence type="ECO:0000313" key="6">
    <source>
        <dbReference type="EMBL" id="CAH0521344.1"/>
    </source>
</evidence>
<dbReference type="Proteomes" id="UP001158986">
    <property type="component" value="Unassembled WGS sequence"/>
</dbReference>
<keyword evidence="3" id="KW-0862">Zinc</keyword>
<dbReference type="SUPFAM" id="SSF90209">
    <property type="entry name" value="Ran binding protein zinc finger-like"/>
    <property type="match status" value="1"/>
</dbReference>
<feature type="compositionally biased region" description="Basic residues" evidence="4">
    <location>
        <begin position="15"/>
        <end position="24"/>
    </location>
</feature>
<accession>A0ABN8D840</accession>
<dbReference type="InterPro" id="IPR001876">
    <property type="entry name" value="Znf_RanBP2"/>
</dbReference>
<protein>
    <recommendedName>
        <fullName evidence="5">RanBP2-type domain-containing protein</fullName>
    </recommendedName>
</protein>
<keyword evidence="2" id="KW-0863">Zinc-finger</keyword>
<reference evidence="6 7" key="1">
    <citation type="submission" date="2021-11" db="EMBL/GenBank/DDBJ databases">
        <authorList>
            <person name="Islam A."/>
            <person name="Islam S."/>
            <person name="Flora M.S."/>
            <person name="Rahman M."/>
            <person name="Ziaur R.M."/>
            <person name="Epstein J.H."/>
            <person name="Hassan M."/>
            <person name="Klassen M."/>
            <person name="Woodard K."/>
            <person name="Webb A."/>
            <person name="Webby R.J."/>
            <person name="El Zowalaty M.E."/>
        </authorList>
    </citation>
    <scope>NUCLEOTIDE SEQUENCE [LARGE SCALE GENOMIC DNA]</scope>
    <source>
        <strain evidence="6">Pbs1</strain>
    </source>
</reference>
<feature type="region of interest" description="Disordered" evidence="4">
    <location>
        <begin position="1"/>
        <end position="109"/>
    </location>
</feature>
<evidence type="ECO:0000256" key="4">
    <source>
        <dbReference type="SAM" id="MobiDB-lite"/>
    </source>
</evidence>
<evidence type="ECO:0000256" key="1">
    <source>
        <dbReference type="ARBA" id="ARBA00022723"/>
    </source>
</evidence>
<feature type="domain" description="RanBP2-type" evidence="5">
    <location>
        <begin position="161"/>
        <end position="182"/>
    </location>
</feature>
<evidence type="ECO:0000256" key="3">
    <source>
        <dbReference type="ARBA" id="ARBA00022833"/>
    </source>
</evidence>
<organism evidence="6 7">
    <name type="scientific">Peronospora belbahrii</name>
    <dbReference type="NCBI Taxonomy" id="622444"/>
    <lineage>
        <taxon>Eukaryota</taxon>
        <taxon>Sar</taxon>
        <taxon>Stramenopiles</taxon>
        <taxon>Oomycota</taxon>
        <taxon>Peronosporomycetes</taxon>
        <taxon>Peronosporales</taxon>
        <taxon>Peronosporaceae</taxon>
        <taxon>Peronospora</taxon>
    </lineage>
</organism>
<evidence type="ECO:0000259" key="5">
    <source>
        <dbReference type="PROSITE" id="PS01358"/>
    </source>
</evidence>
<feature type="compositionally biased region" description="Basic residues" evidence="4">
    <location>
        <begin position="39"/>
        <end position="51"/>
    </location>
</feature>
<comment type="caution">
    <text evidence="6">The sequence shown here is derived from an EMBL/GenBank/DDBJ whole genome shotgun (WGS) entry which is preliminary data.</text>
</comment>
<evidence type="ECO:0000313" key="7">
    <source>
        <dbReference type="Proteomes" id="UP001158986"/>
    </source>
</evidence>
<evidence type="ECO:0000256" key="2">
    <source>
        <dbReference type="ARBA" id="ARBA00022771"/>
    </source>
</evidence>
<feature type="compositionally biased region" description="Basic residues" evidence="4">
    <location>
        <begin position="59"/>
        <end position="72"/>
    </location>
</feature>
<proteinExistence type="predicted"/>
<name>A0ABN8D840_9STRA</name>
<feature type="compositionally biased region" description="Basic and acidic residues" evidence="4">
    <location>
        <begin position="95"/>
        <end position="109"/>
    </location>
</feature>
<sequence>MATSRSPSSSEVTRRHGNRSRRDGRHVSKQDRKSDDRRLTHKKRQRSRSRSIHNEEKTHKKHSKKDKKHYKTKREITPQEAASAKVAANSTCDPMHVEDGEKIADEEREKRLSLETKSMDATSFFEQLEKQEAAKRPVGTVHSRGLPPPLSATAISVCDKWECSKAGCGQMNSKHAPSCNKCGAMKRMSEWR</sequence>
<dbReference type="PROSITE" id="PS01358">
    <property type="entry name" value="ZF_RANBP2_1"/>
    <property type="match status" value="1"/>
</dbReference>